<accession>A0AAE4IUU3</accession>
<dbReference type="Proteomes" id="UP001248822">
    <property type="component" value="Unassembled WGS sequence"/>
</dbReference>
<dbReference type="EMBL" id="JAQGEC010000004">
    <property type="protein sequence ID" value="MDR9889857.1"/>
    <property type="molecule type" value="Genomic_DNA"/>
</dbReference>
<keyword evidence="1" id="KW-0472">Membrane</keyword>
<evidence type="ECO:0000313" key="3">
    <source>
        <dbReference type="Proteomes" id="UP001248822"/>
    </source>
</evidence>
<keyword evidence="1" id="KW-1133">Transmembrane helix</keyword>
<keyword evidence="1" id="KW-0812">Transmembrane</keyword>
<protein>
    <submittedName>
        <fullName evidence="2">Uncharacterized protein</fullName>
    </submittedName>
</protein>
<evidence type="ECO:0000313" key="2">
    <source>
        <dbReference type="EMBL" id="MDR9889857.1"/>
    </source>
</evidence>
<name>A0AAE4IUU3_9ENTR</name>
<feature type="transmembrane region" description="Helical" evidence="1">
    <location>
        <begin position="12"/>
        <end position="36"/>
    </location>
</feature>
<dbReference type="AlphaFoldDB" id="A0AAE4IUU3"/>
<evidence type="ECO:0000256" key="1">
    <source>
        <dbReference type="SAM" id="Phobius"/>
    </source>
</evidence>
<comment type="caution">
    <text evidence="2">The sequence shown here is derived from an EMBL/GenBank/DDBJ whole genome shotgun (WGS) entry which is preliminary data.</text>
</comment>
<reference evidence="2" key="1">
    <citation type="submission" date="2022-12" db="EMBL/GenBank/DDBJ databases">
        <title>NDM-1 containing novel ST 2018 Pseudenterobacter timonensis.</title>
        <authorList>
            <person name="Halder G."/>
            <person name="Mandal S."/>
            <person name="Dutta S."/>
        </authorList>
    </citation>
    <scope>NUCLEOTIDE SEQUENCE</scope>
    <source>
        <strain evidence="2">CNCI147</strain>
    </source>
</reference>
<sequence length="94" mass="10731">MKVKAFIESHKGRLMIGAMFLLFCAMCSVMTIAFTYSNSKIRAEYRDIADERDKKVELLAVQVSEMKAKLDSIPERTAEKTADKVKPLVEEEKK</sequence>
<proteinExistence type="predicted"/>
<organism evidence="2 3">
    <name type="scientific">Pseudenterobacter timonensis</name>
    <dbReference type="NCBI Taxonomy" id="1755099"/>
    <lineage>
        <taxon>Bacteria</taxon>
        <taxon>Pseudomonadati</taxon>
        <taxon>Pseudomonadota</taxon>
        <taxon>Gammaproteobacteria</taxon>
        <taxon>Enterobacterales</taxon>
        <taxon>Enterobacteriaceae</taxon>
        <taxon>Pseudenterobacter</taxon>
    </lineage>
</organism>
<dbReference type="RefSeq" id="WP_051916034.1">
    <property type="nucleotide sequence ID" value="NZ_JAQGEC010000004.1"/>
</dbReference>
<gene>
    <name evidence="2" type="ORF">O7047_06360</name>
</gene>